<dbReference type="GO" id="GO:1990923">
    <property type="term" value="C:PET complex"/>
    <property type="evidence" value="ECO:0007669"/>
    <property type="project" value="TreeGrafter"/>
</dbReference>
<dbReference type="KEGG" id="foc:113213000"/>
<dbReference type="Proteomes" id="UP000504606">
    <property type="component" value="Unplaced"/>
</dbReference>
<dbReference type="GO" id="GO:0034587">
    <property type="term" value="P:piRNA processing"/>
    <property type="evidence" value="ECO:0007669"/>
    <property type="project" value="TreeGrafter"/>
</dbReference>
<protein>
    <submittedName>
        <fullName evidence="4 5">PiRNA biogenesis protein EXD1</fullName>
    </submittedName>
</protein>
<sequence>MDLNNKNKTKYFKGQKLFITLSDNRNLEATFNRDNATRKSIILHNVSFVPSDGKSFEQLEFKLNEIHKISCLDLEVEESNNHTQQKEHISPLRDDPPACTSNGLGGVSPSGDDSPSCNSNEYGVFYDKTKNIVENHVFIDQIDNKFYEAVSCIQKESTVAVIGEGSAQARFSHLVILGIATQQAVFLFDIVNLGARIFKEHRSFLKRFLESRNVLKVVHDCRFLSDCLKRKHDVMLTNVFDTQACHLLVVKNHSGHPPLTGSFSDLVTEYLNLPGHMFDTKGTSLDLWRRRPLADGLAVRVAWKTILLRKLKPKLDDAYYSPFDKLCYTYLRSVRDMDDEMEVKMLMQLQERDGIPSDILADLNKSECSEN</sequence>
<accession>A0A6J1T275</accession>
<dbReference type="InterPro" id="IPR002562">
    <property type="entry name" value="3'-5'_exonuclease_dom"/>
</dbReference>
<dbReference type="GO" id="GO:0008408">
    <property type="term" value="F:3'-5' exonuclease activity"/>
    <property type="evidence" value="ECO:0007669"/>
    <property type="project" value="InterPro"/>
</dbReference>
<evidence type="ECO:0000256" key="1">
    <source>
        <dbReference type="SAM" id="MobiDB-lite"/>
    </source>
</evidence>
<dbReference type="RefSeq" id="XP_052125377.1">
    <property type="nucleotide sequence ID" value="XM_052269417.1"/>
</dbReference>
<keyword evidence="3" id="KW-1185">Reference proteome</keyword>
<evidence type="ECO:0000259" key="2">
    <source>
        <dbReference type="Pfam" id="PF01612"/>
    </source>
</evidence>
<evidence type="ECO:0000313" key="4">
    <source>
        <dbReference type="RefSeq" id="XP_026287689.1"/>
    </source>
</evidence>
<dbReference type="InterPro" id="IPR052144">
    <property type="entry name" value="piRNA_biogenesis_EXD1"/>
</dbReference>
<proteinExistence type="predicted"/>
<dbReference type="Pfam" id="PF01612">
    <property type="entry name" value="DNA_pol_A_exo1"/>
    <property type="match status" value="1"/>
</dbReference>
<evidence type="ECO:0000313" key="3">
    <source>
        <dbReference type="Proteomes" id="UP000504606"/>
    </source>
</evidence>
<dbReference type="Gene3D" id="3.30.420.10">
    <property type="entry name" value="Ribonuclease H-like superfamily/Ribonuclease H"/>
    <property type="match status" value="1"/>
</dbReference>
<dbReference type="InterPro" id="IPR012337">
    <property type="entry name" value="RNaseH-like_sf"/>
</dbReference>
<dbReference type="OrthoDB" id="26838at2759"/>
<gene>
    <name evidence="4 5" type="primary">LOC113213000</name>
</gene>
<dbReference type="GeneID" id="113213000"/>
<dbReference type="PANTHER" id="PTHR46628">
    <property type="entry name" value="PIRNA BIOGENESIS PROTEIN EXD1"/>
    <property type="match status" value="1"/>
</dbReference>
<dbReference type="RefSeq" id="XP_026287689.1">
    <property type="nucleotide sequence ID" value="XM_026431904.2"/>
</dbReference>
<feature type="region of interest" description="Disordered" evidence="1">
    <location>
        <begin position="80"/>
        <end position="116"/>
    </location>
</feature>
<name>A0A6J1T275_FRAOC</name>
<organism evidence="3 4">
    <name type="scientific">Frankliniella occidentalis</name>
    <name type="common">Western flower thrips</name>
    <name type="synonym">Euthrips occidentalis</name>
    <dbReference type="NCBI Taxonomy" id="133901"/>
    <lineage>
        <taxon>Eukaryota</taxon>
        <taxon>Metazoa</taxon>
        <taxon>Ecdysozoa</taxon>
        <taxon>Arthropoda</taxon>
        <taxon>Hexapoda</taxon>
        <taxon>Insecta</taxon>
        <taxon>Pterygota</taxon>
        <taxon>Neoptera</taxon>
        <taxon>Paraneoptera</taxon>
        <taxon>Thysanoptera</taxon>
        <taxon>Terebrantia</taxon>
        <taxon>Thripoidea</taxon>
        <taxon>Thripidae</taxon>
        <taxon>Frankliniella</taxon>
    </lineage>
</organism>
<dbReference type="GO" id="GO:0003676">
    <property type="term" value="F:nucleic acid binding"/>
    <property type="evidence" value="ECO:0007669"/>
    <property type="project" value="InterPro"/>
</dbReference>
<dbReference type="PANTHER" id="PTHR46628:SF1">
    <property type="entry name" value="PIRNA BIOGENESIS PROTEIN EXD1"/>
    <property type="match status" value="1"/>
</dbReference>
<reference evidence="4 5" key="1">
    <citation type="submission" date="2025-04" db="UniProtKB">
        <authorList>
            <consortium name="RefSeq"/>
        </authorList>
    </citation>
    <scope>IDENTIFICATION</scope>
    <source>
        <tissue evidence="4 5">Whole organism</tissue>
    </source>
</reference>
<feature type="compositionally biased region" description="Basic and acidic residues" evidence="1">
    <location>
        <begin position="84"/>
        <end position="96"/>
    </location>
</feature>
<dbReference type="AlphaFoldDB" id="A0A6J1T275"/>
<evidence type="ECO:0000313" key="5">
    <source>
        <dbReference type="RefSeq" id="XP_052125377.1"/>
    </source>
</evidence>
<feature type="domain" description="3'-5' exonuclease" evidence="2">
    <location>
        <begin position="159"/>
        <end position="294"/>
    </location>
</feature>
<dbReference type="SUPFAM" id="SSF53098">
    <property type="entry name" value="Ribonuclease H-like"/>
    <property type="match status" value="1"/>
</dbReference>
<dbReference type="InterPro" id="IPR036397">
    <property type="entry name" value="RNaseH_sf"/>
</dbReference>